<organism evidence="1 2">
    <name type="scientific">Forsythia ovata</name>
    <dbReference type="NCBI Taxonomy" id="205694"/>
    <lineage>
        <taxon>Eukaryota</taxon>
        <taxon>Viridiplantae</taxon>
        <taxon>Streptophyta</taxon>
        <taxon>Embryophyta</taxon>
        <taxon>Tracheophyta</taxon>
        <taxon>Spermatophyta</taxon>
        <taxon>Magnoliopsida</taxon>
        <taxon>eudicotyledons</taxon>
        <taxon>Gunneridae</taxon>
        <taxon>Pentapetalae</taxon>
        <taxon>asterids</taxon>
        <taxon>lamiids</taxon>
        <taxon>Lamiales</taxon>
        <taxon>Oleaceae</taxon>
        <taxon>Forsythieae</taxon>
        <taxon>Forsythia</taxon>
    </lineage>
</organism>
<dbReference type="AlphaFoldDB" id="A0ABD1S1T4"/>
<name>A0ABD1S1T4_9LAMI</name>
<proteinExistence type="predicted"/>
<dbReference type="Proteomes" id="UP001604277">
    <property type="component" value="Unassembled WGS sequence"/>
</dbReference>
<evidence type="ECO:0000313" key="2">
    <source>
        <dbReference type="Proteomes" id="UP001604277"/>
    </source>
</evidence>
<evidence type="ECO:0000313" key="1">
    <source>
        <dbReference type="EMBL" id="KAL2494665.1"/>
    </source>
</evidence>
<gene>
    <name evidence="1" type="ORF">Fot_38422</name>
</gene>
<reference evidence="2" key="1">
    <citation type="submission" date="2024-07" db="EMBL/GenBank/DDBJ databases">
        <title>Two chromosome-level genome assemblies of Korean endemic species Abeliophyllum distichum and Forsythia ovata (Oleaceae).</title>
        <authorList>
            <person name="Jang H."/>
        </authorList>
    </citation>
    <scope>NUCLEOTIDE SEQUENCE [LARGE SCALE GENOMIC DNA]</scope>
</reference>
<accession>A0ABD1S1T4</accession>
<comment type="caution">
    <text evidence="1">The sequence shown here is derived from an EMBL/GenBank/DDBJ whole genome shotgun (WGS) entry which is preliminary data.</text>
</comment>
<dbReference type="EMBL" id="JBFOLJ010000011">
    <property type="protein sequence ID" value="KAL2494665.1"/>
    <property type="molecule type" value="Genomic_DNA"/>
</dbReference>
<keyword evidence="2" id="KW-1185">Reference proteome</keyword>
<sequence>MGSHSRGQKLERVEKTQLVVLLPRESEMLETRLEQPMVVRSLASELGTSSLEPAWKQSVGNLQESKWKLLTGELTGAVETIGGELIEVRNGNLTKMPFTK</sequence>
<protein>
    <submittedName>
        <fullName evidence="1">Uncharacterized protein</fullName>
    </submittedName>
</protein>